<feature type="transmembrane region" description="Helical" evidence="6">
    <location>
        <begin position="182"/>
        <end position="206"/>
    </location>
</feature>
<evidence type="ECO:0000256" key="1">
    <source>
        <dbReference type="ARBA" id="ARBA00004651"/>
    </source>
</evidence>
<dbReference type="GO" id="GO:0005886">
    <property type="term" value="C:plasma membrane"/>
    <property type="evidence" value="ECO:0007669"/>
    <property type="project" value="UniProtKB-SubCell"/>
</dbReference>
<dbReference type="InterPro" id="IPR050833">
    <property type="entry name" value="Poly_Biosynth_Transport"/>
</dbReference>
<feature type="transmembrane region" description="Helical" evidence="6">
    <location>
        <begin position="7"/>
        <end position="31"/>
    </location>
</feature>
<evidence type="ECO:0000256" key="6">
    <source>
        <dbReference type="SAM" id="Phobius"/>
    </source>
</evidence>
<organism evidence="7 8">
    <name type="scientific">Sphingomonas jinjuensis</name>
    <dbReference type="NCBI Taxonomy" id="535907"/>
    <lineage>
        <taxon>Bacteria</taxon>
        <taxon>Pseudomonadati</taxon>
        <taxon>Pseudomonadota</taxon>
        <taxon>Alphaproteobacteria</taxon>
        <taxon>Sphingomonadales</taxon>
        <taxon>Sphingomonadaceae</taxon>
        <taxon>Sphingomonas</taxon>
    </lineage>
</organism>
<keyword evidence="2" id="KW-1003">Cell membrane</keyword>
<evidence type="ECO:0000256" key="5">
    <source>
        <dbReference type="ARBA" id="ARBA00023136"/>
    </source>
</evidence>
<sequence length="486" mass="51447">MSLGRNATYNVVGQVLPLIVSLTAVPLYLHLVGVERYGVLAIAWMLLGYFGMFDLGLTRALLQRIASLRDSTPEARAQAFWTAVIASGIMAVVGAVLMYGVGHWYITGPFQIGQELRQEAVDALPLLALVLPLGIIWGVLNGALLGRERFLEFNAISVVTTVAAQLAPIAVALLHGPRLSGLLGASLVVQLVALVVSFLFCLRYVTEGHRAAPSRGEAVALFRYGGWITVSASVAPLMSLLDRFLIGSLANAAAVATYAVPAQLAQRLNIIPNSLSNALFPKLSAEQNRAHATAVSHTSTRAAGAIMAPLVIGGICLMGPFLALWLRGALGRDAVTVGQILLIGWWLNGLAASPFTLLQADGRPRATGLLHLAELPAYCALLWCLTLMWGAVGAALAFSIRCAIDSLAMHLLAFGRRLDLVVFALPTALMIVAVPLVGALPISPLPLATAAAAIAISSGWAWRVVPPSVRQSLIGRASFLLRRRHA</sequence>
<feature type="transmembrane region" description="Helical" evidence="6">
    <location>
        <begin position="420"/>
        <end position="439"/>
    </location>
</feature>
<feature type="transmembrane region" description="Helical" evidence="6">
    <location>
        <begin position="306"/>
        <end position="326"/>
    </location>
</feature>
<dbReference type="Pfam" id="PF01943">
    <property type="entry name" value="Polysacc_synt"/>
    <property type="match status" value="1"/>
</dbReference>
<evidence type="ECO:0000256" key="4">
    <source>
        <dbReference type="ARBA" id="ARBA00022989"/>
    </source>
</evidence>
<reference evidence="7 8" key="1">
    <citation type="submission" date="2020-08" db="EMBL/GenBank/DDBJ databases">
        <title>Genomic Encyclopedia of Type Strains, Phase IV (KMG-IV): sequencing the most valuable type-strain genomes for metagenomic binning, comparative biology and taxonomic classification.</title>
        <authorList>
            <person name="Goeker M."/>
        </authorList>
    </citation>
    <scope>NUCLEOTIDE SEQUENCE [LARGE SCALE GENOMIC DNA]</scope>
    <source>
        <strain evidence="7 8">YC6723</strain>
    </source>
</reference>
<dbReference type="RefSeq" id="WP_183986341.1">
    <property type="nucleotide sequence ID" value="NZ_JACIEV010000009.1"/>
</dbReference>
<dbReference type="EMBL" id="JACIEV010000009">
    <property type="protein sequence ID" value="MBB4155144.1"/>
    <property type="molecule type" value="Genomic_DNA"/>
</dbReference>
<dbReference type="Proteomes" id="UP000529795">
    <property type="component" value="Unassembled WGS sequence"/>
</dbReference>
<evidence type="ECO:0000256" key="3">
    <source>
        <dbReference type="ARBA" id="ARBA00022692"/>
    </source>
</evidence>
<comment type="caution">
    <text evidence="7">The sequence shown here is derived from an EMBL/GenBank/DDBJ whole genome shotgun (WGS) entry which is preliminary data.</text>
</comment>
<feature type="transmembrane region" description="Helical" evidence="6">
    <location>
        <begin position="37"/>
        <end position="58"/>
    </location>
</feature>
<accession>A0A840FHF0</accession>
<keyword evidence="5 6" id="KW-0472">Membrane</keyword>
<evidence type="ECO:0000256" key="2">
    <source>
        <dbReference type="ARBA" id="ARBA00022475"/>
    </source>
</evidence>
<dbReference type="PANTHER" id="PTHR30250:SF26">
    <property type="entry name" value="PSMA PROTEIN"/>
    <property type="match status" value="1"/>
</dbReference>
<proteinExistence type="predicted"/>
<feature type="transmembrane region" description="Helical" evidence="6">
    <location>
        <begin position="79"/>
        <end position="106"/>
    </location>
</feature>
<dbReference type="PANTHER" id="PTHR30250">
    <property type="entry name" value="PST FAMILY PREDICTED COLANIC ACID TRANSPORTER"/>
    <property type="match status" value="1"/>
</dbReference>
<keyword evidence="4 6" id="KW-1133">Transmembrane helix</keyword>
<evidence type="ECO:0000313" key="7">
    <source>
        <dbReference type="EMBL" id="MBB4155144.1"/>
    </source>
</evidence>
<dbReference type="AlphaFoldDB" id="A0A840FHF0"/>
<keyword evidence="8" id="KW-1185">Reference proteome</keyword>
<protein>
    <submittedName>
        <fullName evidence="7">O-antigen/teichoic acid export membrane protein</fullName>
    </submittedName>
</protein>
<gene>
    <name evidence="7" type="ORF">GGQ80_003061</name>
</gene>
<name>A0A840FHF0_9SPHN</name>
<feature type="transmembrane region" description="Helical" evidence="6">
    <location>
        <begin position="153"/>
        <end position="176"/>
    </location>
</feature>
<comment type="subcellular location">
    <subcellularLocation>
        <location evidence="1">Cell membrane</location>
        <topology evidence="1">Multi-pass membrane protein</topology>
    </subcellularLocation>
</comment>
<feature type="transmembrane region" description="Helical" evidence="6">
    <location>
        <begin position="338"/>
        <end position="360"/>
    </location>
</feature>
<feature type="transmembrane region" description="Helical" evidence="6">
    <location>
        <begin position="126"/>
        <end position="146"/>
    </location>
</feature>
<keyword evidence="3 6" id="KW-0812">Transmembrane</keyword>
<dbReference type="InterPro" id="IPR002797">
    <property type="entry name" value="Polysacc_synth"/>
</dbReference>
<evidence type="ECO:0000313" key="8">
    <source>
        <dbReference type="Proteomes" id="UP000529795"/>
    </source>
</evidence>
<feature type="transmembrane region" description="Helical" evidence="6">
    <location>
        <begin position="380"/>
        <end position="400"/>
    </location>
</feature>
<feature type="transmembrane region" description="Helical" evidence="6">
    <location>
        <begin position="445"/>
        <end position="465"/>
    </location>
</feature>
<feature type="transmembrane region" description="Helical" evidence="6">
    <location>
        <begin position="218"/>
        <end position="241"/>
    </location>
</feature>